<dbReference type="FunFam" id="3.40.50.300:FF:000827">
    <property type="entry name" value="KTI12 chromatin-associated homolog"/>
    <property type="match status" value="1"/>
</dbReference>
<dbReference type="AlphaFoldDB" id="E2BSN2"/>
<evidence type="ECO:0000256" key="1">
    <source>
        <dbReference type="ARBA" id="ARBA00022741"/>
    </source>
</evidence>
<dbReference type="GO" id="GO:0005524">
    <property type="term" value="F:ATP binding"/>
    <property type="evidence" value="ECO:0007669"/>
    <property type="project" value="UniProtKB-KW"/>
</dbReference>
<comment type="similarity">
    <text evidence="3">Belongs to the KTI12 family.</text>
</comment>
<dbReference type="Pfam" id="PF08433">
    <property type="entry name" value="KTI12"/>
    <property type="match status" value="1"/>
</dbReference>
<dbReference type="EMBL" id="GL450241">
    <property type="protein sequence ID" value="EFN81278.1"/>
    <property type="molecule type" value="Genomic_DNA"/>
</dbReference>
<name>E2BSN2_HARSA</name>
<sequence length="277" mass="31531">MPLIVITGNPCSGKTTRSLEIKDYFEKKLKATGQSIEIISESDAIVTAGYDKNVFYADSKKEKTVRSAMKSDIQRKLDIHNLLIFDGSNYIKGYRYEIYCMTKLYKTPQCTIYCDIPIEHAWMLNDKRIESDRYSRGIFDALVARYEAPDGKNRWDAPLFAITPEDELIGDDIYKSLYKVKAPKPNLSTQCPPLASTNYLYELDAITQDVINAILSAKQLGIDNDIKIPGCNVIVRNSSTPAHLLRLRRQFLTYSKMQQSGIDQIAALFVQYLNKNL</sequence>
<dbReference type="GO" id="GO:0006357">
    <property type="term" value="P:regulation of transcription by RNA polymerase II"/>
    <property type="evidence" value="ECO:0007669"/>
    <property type="project" value="UniProtKB-ARBA"/>
</dbReference>
<dbReference type="InterPro" id="IPR013641">
    <property type="entry name" value="KTI12/PSTK"/>
</dbReference>
<dbReference type="GO" id="GO:0006400">
    <property type="term" value="P:tRNA modification"/>
    <property type="evidence" value="ECO:0007669"/>
    <property type="project" value="UniProtKB-ARBA"/>
</dbReference>
<keyword evidence="2" id="KW-0067">ATP-binding</keyword>
<organism evidence="6">
    <name type="scientific">Harpegnathos saltator</name>
    <name type="common">Jerdon's jumping ant</name>
    <dbReference type="NCBI Taxonomy" id="610380"/>
    <lineage>
        <taxon>Eukaryota</taxon>
        <taxon>Metazoa</taxon>
        <taxon>Ecdysozoa</taxon>
        <taxon>Arthropoda</taxon>
        <taxon>Hexapoda</taxon>
        <taxon>Insecta</taxon>
        <taxon>Pterygota</taxon>
        <taxon>Neoptera</taxon>
        <taxon>Endopterygota</taxon>
        <taxon>Hymenoptera</taxon>
        <taxon>Apocrita</taxon>
        <taxon>Aculeata</taxon>
        <taxon>Formicoidea</taxon>
        <taxon>Formicidae</taxon>
        <taxon>Ponerinae</taxon>
        <taxon>Ponerini</taxon>
        <taxon>Harpegnathos</taxon>
    </lineage>
</organism>
<accession>E2BSN2</accession>
<dbReference type="PhylomeDB" id="E2BSN2"/>
<dbReference type="InterPro" id="IPR027417">
    <property type="entry name" value="P-loop_NTPase"/>
</dbReference>
<dbReference type="KEGG" id="hst:105186117"/>
<keyword evidence="1" id="KW-0547">Nucleotide-binding</keyword>
<dbReference type="Proteomes" id="UP000008237">
    <property type="component" value="Unassembled WGS sequence"/>
</dbReference>
<dbReference type="STRING" id="610380.E2BSN2"/>
<gene>
    <name evidence="5" type="ORF">EAI_01645</name>
</gene>
<protein>
    <recommendedName>
        <fullName evidence="4">Protein KTI12 homolog</fullName>
    </recommendedName>
</protein>
<dbReference type="InParanoid" id="E2BSN2"/>
<evidence type="ECO:0000313" key="6">
    <source>
        <dbReference type="Proteomes" id="UP000008237"/>
    </source>
</evidence>
<evidence type="ECO:0000256" key="4">
    <source>
        <dbReference type="ARBA" id="ARBA00026170"/>
    </source>
</evidence>
<evidence type="ECO:0000256" key="3">
    <source>
        <dbReference type="ARBA" id="ARBA00025768"/>
    </source>
</evidence>
<evidence type="ECO:0000313" key="5">
    <source>
        <dbReference type="EMBL" id="EFN81278.1"/>
    </source>
</evidence>
<keyword evidence="6" id="KW-1185">Reference proteome</keyword>
<dbReference type="SUPFAM" id="SSF52540">
    <property type="entry name" value="P-loop containing nucleoside triphosphate hydrolases"/>
    <property type="match status" value="1"/>
</dbReference>
<evidence type="ECO:0000256" key="2">
    <source>
        <dbReference type="ARBA" id="ARBA00022840"/>
    </source>
</evidence>
<proteinExistence type="inferred from homology"/>
<dbReference type="FunCoup" id="E2BSN2">
    <property type="interactions" value="913"/>
</dbReference>
<dbReference type="OMA" id="THSRWDK"/>
<dbReference type="OrthoDB" id="9972657at2759"/>
<dbReference type="Gene3D" id="3.40.50.300">
    <property type="entry name" value="P-loop containing nucleotide triphosphate hydrolases"/>
    <property type="match status" value="1"/>
</dbReference>
<reference evidence="5 6" key="1">
    <citation type="journal article" date="2010" name="Science">
        <title>Genomic comparison of the ants Camponotus floridanus and Harpegnathos saltator.</title>
        <authorList>
            <person name="Bonasio R."/>
            <person name="Zhang G."/>
            <person name="Ye C."/>
            <person name="Mutti N.S."/>
            <person name="Fang X."/>
            <person name="Qin N."/>
            <person name="Donahue G."/>
            <person name="Yang P."/>
            <person name="Li Q."/>
            <person name="Li C."/>
            <person name="Zhang P."/>
            <person name="Huang Z."/>
            <person name="Berger S.L."/>
            <person name="Reinberg D."/>
            <person name="Wang J."/>
            <person name="Liebig J."/>
        </authorList>
    </citation>
    <scope>NUCLEOTIDE SEQUENCE [LARGE SCALE GENOMIC DNA]</scope>
    <source>
        <strain evidence="5 6">R22 G/1</strain>
    </source>
</reference>
<dbReference type="PANTHER" id="PTHR12435">
    <property type="match status" value="1"/>
</dbReference>